<gene>
    <name evidence="1" type="ORF">ACAOBT_LOCUS14491</name>
</gene>
<keyword evidence="2" id="KW-1185">Reference proteome</keyword>
<accession>A0A9P0PF19</accession>
<name>A0A9P0PF19_ACAOB</name>
<dbReference type="PANTHER" id="PTHR33480">
    <property type="entry name" value="SET DOMAIN-CONTAINING PROTEIN-RELATED"/>
    <property type="match status" value="1"/>
</dbReference>
<reference evidence="1" key="1">
    <citation type="submission" date="2022-03" db="EMBL/GenBank/DDBJ databases">
        <authorList>
            <person name="Sayadi A."/>
        </authorList>
    </citation>
    <scope>NUCLEOTIDE SEQUENCE</scope>
</reference>
<dbReference type="EMBL" id="CAKOFQ010006908">
    <property type="protein sequence ID" value="CAH1981444.1"/>
    <property type="molecule type" value="Genomic_DNA"/>
</dbReference>
<protein>
    <submittedName>
        <fullName evidence="1">Uncharacterized protein</fullName>
    </submittedName>
</protein>
<comment type="caution">
    <text evidence="1">The sequence shown here is derived from an EMBL/GenBank/DDBJ whole genome shotgun (WGS) entry which is preliminary data.</text>
</comment>
<proteinExistence type="predicted"/>
<dbReference type="Proteomes" id="UP001152888">
    <property type="component" value="Unassembled WGS sequence"/>
</dbReference>
<evidence type="ECO:0000313" key="2">
    <source>
        <dbReference type="Proteomes" id="UP001152888"/>
    </source>
</evidence>
<dbReference type="PANTHER" id="PTHR33480:SF1">
    <property type="entry name" value="TYR RECOMBINASE DOMAIN-CONTAINING PROTEIN"/>
    <property type="match status" value="1"/>
</dbReference>
<dbReference type="AlphaFoldDB" id="A0A9P0PF19"/>
<organism evidence="1 2">
    <name type="scientific">Acanthoscelides obtectus</name>
    <name type="common">Bean weevil</name>
    <name type="synonym">Bruchus obtectus</name>
    <dbReference type="NCBI Taxonomy" id="200917"/>
    <lineage>
        <taxon>Eukaryota</taxon>
        <taxon>Metazoa</taxon>
        <taxon>Ecdysozoa</taxon>
        <taxon>Arthropoda</taxon>
        <taxon>Hexapoda</taxon>
        <taxon>Insecta</taxon>
        <taxon>Pterygota</taxon>
        <taxon>Neoptera</taxon>
        <taxon>Endopterygota</taxon>
        <taxon>Coleoptera</taxon>
        <taxon>Polyphaga</taxon>
        <taxon>Cucujiformia</taxon>
        <taxon>Chrysomeloidea</taxon>
        <taxon>Chrysomelidae</taxon>
        <taxon>Bruchinae</taxon>
        <taxon>Bruchini</taxon>
        <taxon>Acanthoscelides</taxon>
    </lineage>
</organism>
<dbReference type="OrthoDB" id="6772351at2759"/>
<sequence length="267" mass="30739">MNEVSTRTSPTRIRDIQMKKNSVFCYFSESYVIHFPRHLFRNHASEMERETLTVASRKMRELARLLIEVRKIKPAILTLFDALKPVNYDTLVSATENTSKYDKKSQSYQTPTFALNMGTTLKQCCDIALVQALKKSAVLPSVQSADIEADLKTLIQIIEGNWRLDVSGQATDLNIHRWNKVTLVPLTGDLKLLKECLLKKVTSAVYMLPASRHDKRAYIKLVETVYCRLLLLNRRRPGELQRLLFYTYTSAKNNENKQAYEEFSEPG</sequence>
<evidence type="ECO:0000313" key="1">
    <source>
        <dbReference type="EMBL" id="CAH1981444.1"/>
    </source>
</evidence>